<dbReference type="PANTHER" id="PTHR42805:SF1">
    <property type="entry name" value="PTERIN-4-ALPHA-CARBINOLAMINE DEHYDRATASE-RELATED"/>
    <property type="match status" value="1"/>
</dbReference>
<organism evidence="5 6">
    <name type="scientific">Ktedonospora formicarum</name>
    <dbReference type="NCBI Taxonomy" id="2778364"/>
    <lineage>
        <taxon>Bacteria</taxon>
        <taxon>Bacillati</taxon>
        <taxon>Chloroflexota</taxon>
        <taxon>Ktedonobacteria</taxon>
        <taxon>Ktedonobacterales</taxon>
        <taxon>Ktedonobacteraceae</taxon>
        <taxon>Ktedonospora</taxon>
    </lineage>
</organism>
<dbReference type="NCBIfam" id="NF002016">
    <property type="entry name" value="PRK00823.1-1"/>
    <property type="match status" value="1"/>
</dbReference>
<dbReference type="Gene3D" id="3.30.1360.20">
    <property type="entry name" value="Transcriptional coactivator/pterin dehydratase"/>
    <property type="match status" value="1"/>
</dbReference>
<dbReference type="AlphaFoldDB" id="A0A8J3I475"/>
<evidence type="ECO:0000256" key="3">
    <source>
        <dbReference type="ARBA" id="ARBA00023239"/>
    </source>
</evidence>
<name>A0A8J3I475_9CHLR</name>
<dbReference type="GO" id="GO:0006729">
    <property type="term" value="P:tetrahydrobiopterin biosynthetic process"/>
    <property type="evidence" value="ECO:0007669"/>
    <property type="project" value="InterPro"/>
</dbReference>
<comment type="catalytic activity">
    <reaction evidence="1 4">
        <text>(4aS,6R)-4a-hydroxy-L-erythro-5,6,7,8-tetrahydrobiopterin = (6R)-L-erythro-6,7-dihydrobiopterin + H2O</text>
        <dbReference type="Rhea" id="RHEA:11920"/>
        <dbReference type="ChEBI" id="CHEBI:15377"/>
        <dbReference type="ChEBI" id="CHEBI:15642"/>
        <dbReference type="ChEBI" id="CHEBI:43120"/>
        <dbReference type="EC" id="4.2.1.96"/>
    </reaction>
</comment>
<dbReference type="GO" id="GO:0008124">
    <property type="term" value="F:4-alpha-hydroxytetrahydrobiopterin dehydratase activity"/>
    <property type="evidence" value="ECO:0007669"/>
    <property type="project" value="UniProtKB-UniRule"/>
</dbReference>
<sequence>MAELSQMQCEACRADAPRLSDDEIEQYMKEIPAWTAVERDGVMRLEREYKLKDFVTALALTNKIGALAEEEGHHPEIVLTWGLVGVSWWTHAIQGLHRNDFIMAARTEATYQQDFK</sequence>
<dbReference type="SUPFAM" id="SSF55248">
    <property type="entry name" value="PCD-like"/>
    <property type="match status" value="1"/>
</dbReference>
<dbReference type="InterPro" id="IPR036428">
    <property type="entry name" value="PCD_sf"/>
</dbReference>
<protein>
    <recommendedName>
        <fullName evidence="4">Putative pterin-4-alpha-carbinolamine dehydratase</fullName>
        <shortName evidence="4">PHS</shortName>
        <ecNumber evidence="4">4.2.1.96</ecNumber>
    </recommendedName>
    <alternativeName>
        <fullName evidence="4">4-alpha-hydroxy-tetrahydropterin dehydratase</fullName>
    </alternativeName>
    <alternativeName>
        <fullName evidence="4">Pterin carbinolamine dehydratase</fullName>
        <shortName evidence="4">PCD</shortName>
    </alternativeName>
</protein>
<dbReference type="InterPro" id="IPR001533">
    <property type="entry name" value="Pterin_deHydtase"/>
</dbReference>
<dbReference type="Proteomes" id="UP000612362">
    <property type="component" value="Unassembled WGS sequence"/>
</dbReference>
<dbReference type="InterPro" id="IPR050376">
    <property type="entry name" value="Pterin-4-alpha-carb_dehyd"/>
</dbReference>
<comment type="similarity">
    <text evidence="2 4">Belongs to the pterin-4-alpha-carbinolamine dehydratase family.</text>
</comment>
<evidence type="ECO:0000256" key="1">
    <source>
        <dbReference type="ARBA" id="ARBA00001554"/>
    </source>
</evidence>
<dbReference type="EC" id="4.2.1.96" evidence="4"/>
<gene>
    <name evidence="5" type="ORF">KSX_32870</name>
</gene>
<proteinExistence type="inferred from homology"/>
<accession>A0A8J3I475</accession>
<dbReference type="RefSeq" id="WP_220194474.1">
    <property type="nucleotide sequence ID" value="NZ_BNJF01000001.1"/>
</dbReference>
<keyword evidence="3 4" id="KW-0456">Lyase</keyword>
<evidence type="ECO:0000313" key="5">
    <source>
        <dbReference type="EMBL" id="GHO45124.1"/>
    </source>
</evidence>
<dbReference type="CDD" id="cd00913">
    <property type="entry name" value="PCD_DCoH_subfamily_a"/>
    <property type="match status" value="1"/>
</dbReference>
<evidence type="ECO:0000256" key="4">
    <source>
        <dbReference type="HAMAP-Rule" id="MF_00434"/>
    </source>
</evidence>
<comment type="caution">
    <text evidence="5">The sequence shown here is derived from an EMBL/GenBank/DDBJ whole genome shotgun (WGS) entry which is preliminary data.</text>
</comment>
<dbReference type="Pfam" id="PF01329">
    <property type="entry name" value="Pterin_4a"/>
    <property type="match status" value="1"/>
</dbReference>
<reference evidence="5" key="1">
    <citation type="submission" date="2020-10" db="EMBL/GenBank/DDBJ databases">
        <title>Taxonomic study of unclassified bacteria belonging to the class Ktedonobacteria.</title>
        <authorList>
            <person name="Yabe S."/>
            <person name="Wang C.M."/>
            <person name="Zheng Y."/>
            <person name="Sakai Y."/>
            <person name="Cavaletti L."/>
            <person name="Monciardini P."/>
            <person name="Donadio S."/>
        </authorList>
    </citation>
    <scope>NUCLEOTIDE SEQUENCE</scope>
    <source>
        <strain evidence="5">SOSP1-1</strain>
    </source>
</reference>
<dbReference type="PANTHER" id="PTHR42805">
    <property type="entry name" value="PTERIN-4-ALPHA-CARBINOLAMINE DEHYDRATASE-RELATED"/>
    <property type="match status" value="1"/>
</dbReference>
<dbReference type="HAMAP" id="MF_00434">
    <property type="entry name" value="Pterin_4_alpha"/>
    <property type="match status" value="1"/>
</dbReference>
<evidence type="ECO:0000256" key="2">
    <source>
        <dbReference type="ARBA" id="ARBA00006472"/>
    </source>
</evidence>
<keyword evidence="6" id="KW-1185">Reference proteome</keyword>
<dbReference type="EMBL" id="BNJF01000001">
    <property type="protein sequence ID" value="GHO45124.1"/>
    <property type="molecule type" value="Genomic_DNA"/>
</dbReference>
<evidence type="ECO:0000313" key="6">
    <source>
        <dbReference type="Proteomes" id="UP000612362"/>
    </source>
</evidence>